<gene>
    <name evidence="2" type="ORF">HUW48_06200</name>
</gene>
<protein>
    <submittedName>
        <fullName evidence="2">Crp/Fnr family transcriptional regulator</fullName>
    </submittedName>
</protein>
<dbReference type="InterPro" id="IPR018488">
    <property type="entry name" value="cNMP-bd_CS"/>
</dbReference>
<dbReference type="PROSITE" id="PS00888">
    <property type="entry name" value="CNMP_BINDING_1"/>
    <property type="match status" value="1"/>
</dbReference>
<evidence type="ECO:0000313" key="3">
    <source>
        <dbReference type="Proteomes" id="UP000514509"/>
    </source>
</evidence>
<dbReference type="RefSeq" id="WP_182414857.1">
    <property type="nucleotide sequence ID" value="NZ_CP055153.1"/>
</dbReference>
<proteinExistence type="predicted"/>
<accession>A0A7L7L4C3</accession>
<evidence type="ECO:0000259" key="1">
    <source>
        <dbReference type="PROSITE" id="PS50042"/>
    </source>
</evidence>
<dbReference type="EMBL" id="CP055153">
    <property type="protein sequence ID" value="QMU27662.1"/>
    <property type="molecule type" value="Genomic_DNA"/>
</dbReference>
<keyword evidence="3" id="KW-1185">Reference proteome</keyword>
<dbReference type="Pfam" id="PF00027">
    <property type="entry name" value="cNMP_binding"/>
    <property type="match status" value="1"/>
</dbReference>
<feature type="domain" description="Cyclic nucleotide-binding" evidence="1">
    <location>
        <begin position="10"/>
        <end position="109"/>
    </location>
</feature>
<dbReference type="Proteomes" id="UP000514509">
    <property type="component" value="Chromosome"/>
</dbReference>
<evidence type="ECO:0000313" key="2">
    <source>
        <dbReference type="EMBL" id="QMU27662.1"/>
    </source>
</evidence>
<name>A0A7L7L4C3_9BACT</name>
<sequence length="190" mass="22103">MTELYAFIQSIAELSEKSWNILRADLISLTVPKGDYLVREGEICASIYFITKGYCRAFYNQDGMEINTAFFFENSFTTNIKSLTQNVPSDYFIQACEDLKVIKLQKTKLLEAYQKSHEIESFGRKLLELMISRQEEHSNLFKLLTAGQRYEYLTKNHPEILQRVSLSQISSYLGVSRETVSRIRNKNLKK</sequence>
<dbReference type="SUPFAM" id="SSF51206">
    <property type="entry name" value="cAMP-binding domain-like"/>
    <property type="match status" value="1"/>
</dbReference>
<dbReference type="KEGG" id="add:HUW48_06200"/>
<dbReference type="InterPro" id="IPR018490">
    <property type="entry name" value="cNMP-bd_dom_sf"/>
</dbReference>
<dbReference type="InterPro" id="IPR000595">
    <property type="entry name" value="cNMP-bd_dom"/>
</dbReference>
<dbReference type="Gene3D" id="2.60.120.10">
    <property type="entry name" value="Jelly Rolls"/>
    <property type="match status" value="1"/>
</dbReference>
<organism evidence="2 3">
    <name type="scientific">Adhaeribacter radiodurans</name>
    <dbReference type="NCBI Taxonomy" id="2745197"/>
    <lineage>
        <taxon>Bacteria</taxon>
        <taxon>Pseudomonadati</taxon>
        <taxon>Bacteroidota</taxon>
        <taxon>Cytophagia</taxon>
        <taxon>Cytophagales</taxon>
        <taxon>Hymenobacteraceae</taxon>
        <taxon>Adhaeribacter</taxon>
    </lineage>
</organism>
<dbReference type="AlphaFoldDB" id="A0A7L7L4C3"/>
<dbReference type="PROSITE" id="PS50042">
    <property type="entry name" value="CNMP_BINDING_3"/>
    <property type="match status" value="1"/>
</dbReference>
<dbReference type="InterPro" id="IPR014710">
    <property type="entry name" value="RmlC-like_jellyroll"/>
</dbReference>
<dbReference type="CDD" id="cd00038">
    <property type="entry name" value="CAP_ED"/>
    <property type="match status" value="1"/>
</dbReference>
<reference evidence="2 3" key="1">
    <citation type="submission" date="2020-08" db="EMBL/GenBank/DDBJ databases">
        <title>Adhaeribacter dokdonensis sp. nov., isolated from the rhizosphere of Elymus tsukushiensis, a plant native to the Dokdo Islands, Republic of Korea.</title>
        <authorList>
            <person name="Ghim S.Y."/>
        </authorList>
    </citation>
    <scope>NUCLEOTIDE SEQUENCE [LARGE SCALE GENOMIC DNA]</scope>
    <source>
        <strain evidence="2 3">KUDC8001</strain>
    </source>
</reference>